<gene>
    <name evidence="1" type="ORF">HNQ71_006962</name>
</gene>
<proteinExistence type="predicted"/>
<organism evidence="1 2">
    <name type="scientific">Mesorhizobium sangaii</name>
    <dbReference type="NCBI Taxonomy" id="505389"/>
    <lineage>
        <taxon>Bacteria</taxon>
        <taxon>Pseudomonadati</taxon>
        <taxon>Pseudomonadota</taxon>
        <taxon>Alphaproteobacteria</taxon>
        <taxon>Hyphomicrobiales</taxon>
        <taxon>Phyllobacteriaceae</taxon>
        <taxon>Mesorhizobium</taxon>
    </lineage>
</organism>
<protein>
    <submittedName>
        <fullName evidence="1">Uncharacterized protein</fullName>
    </submittedName>
</protein>
<name>A0A841PKW6_9HYPH</name>
<comment type="caution">
    <text evidence="1">The sequence shown here is derived from an EMBL/GenBank/DDBJ whole genome shotgun (WGS) entry which is preliminary data.</text>
</comment>
<evidence type="ECO:0000313" key="2">
    <source>
        <dbReference type="Proteomes" id="UP000556329"/>
    </source>
</evidence>
<dbReference type="AlphaFoldDB" id="A0A841PKW6"/>
<sequence length="202" mass="22717">MGKVPEHLKYLSHTGAYAPKRLKLIGQINTDWNLCEQMMQIAIWGLAGFDYEMGECITADLSNVSLLTLCKNILNRFHSEDANTPFFLQVCNLFDECRQGRNAASHSLVLADESGFEVFTSSMKSGRGNLGLLPGPKETIELDVITNAIGYLLECFNECMCLLHDEPLPSRDKRLLPAYTELLRELRLARQTHDFPPPPSEV</sequence>
<dbReference type="RefSeq" id="WP_184879206.1">
    <property type="nucleotide sequence ID" value="NZ_JACHEF010000017.1"/>
</dbReference>
<dbReference type="Proteomes" id="UP000556329">
    <property type="component" value="Unassembled WGS sequence"/>
</dbReference>
<keyword evidence="2" id="KW-1185">Reference proteome</keyword>
<evidence type="ECO:0000313" key="1">
    <source>
        <dbReference type="EMBL" id="MBB6414253.1"/>
    </source>
</evidence>
<dbReference type="EMBL" id="JACHEF010000017">
    <property type="protein sequence ID" value="MBB6414253.1"/>
    <property type="molecule type" value="Genomic_DNA"/>
</dbReference>
<reference evidence="1 2" key="1">
    <citation type="submission" date="2020-08" db="EMBL/GenBank/DDBJ databases">
        <title>Genomic Encyclopedia of Type Strains, Phase IV (KMG-IV): sequencing the most valuable type-strain genomes for metagenomic binning, comparative biology and taxonomic classification.</title>
        <authorList>
            <person name="Goeker M."/>
        </authorList>
    </citation>
    <scope>NUCLEOTIDE SEQUENCE [LARGE SCALE GENOMIC DNA]</scope>
    <source>
        <strain evidence="1 2">DSM 100039</strain>
    </source>
</reference>
<accession>A0A841PKW6</accession>